<feature type="region of interest" description="Disordered" evidence="1">
    <location>
        <begin position="1"/>
        <end position="21"/>
    </location>
</feature>
<keyword evidence="3" id="KW-1185">Reference proteome</keyword>
<comment type="caution">
    <text evidence="2">The sequence shown here is derived from an EMBL/GenBank/DDBJ whole genome shotgun (WGS) entry which is preliminary data.</text>
</comment>
<dbReference type="EMBL" id="JACHMG010000001">
    <property type="protein sequence ID" value="MBB4686905.1"/>
    <property type="molecule type" value="Genomic_DNA"/>
</dbReference>
<accession>A0A840IZS1</accession>
<dbReference type="RefSeq" id="WP_184781691.1">
    <property type="nucleotide sequence ID" value="NZ_JACHMG010000001.1"/>
</dbReference>
<organism evidence="2 3">
    <name type="scientific">Amycolatopsis jiangsuensis</name>
    <dbReference type="NCBI Taxonomy" id="1181879"/>
    <lineage>
        <taxon>Bacteria</taxon>
        <taxon>Bacillati</taxon>
        <taxon>Actinomycetota</taxon>
        <taxon>Actinomycetes</taxon>
        <taxon>Pseudonocardiales</taxon>
        <taxon>Pseudonocardiaceae</taxon>
        <taxon>Amycolatopsis</taxon>
    </lineage>
</organism>
<proteinExistence type="predicted"/>
<evidence type="ECO:0000313" key="3">
    <source>
        <dbReference type="Proteomes" id="UP000581769"/>
    </source>
</evidence>
<dbReference type="AlphaFoldDB" id="A0A840IZS1"/>
<reference evidence="2 3" key="1">
    <citation type="submission" date="2020-08" db="EMBL/GenBank/DDBJ databases">
        <title>Sequencing the genomes of 1000 actinobacteria strains.</title>
        <authorList>
            <person name="Klenk H.-P."/>
        </authorList>
    </citation>
    <scope>NUCLEOTIDE SEQUENCE [LARGE SCALE GENOMIC DNA]</scope>
    <source>
        <strain evidence="2 3">DSM 45859</strain>
    </source>
</reference>
<dbReference type="Proteomes" id="UP000581769">
    <property type="component" value="Unassembled WGS sequence"/>
</dbReference>
<evidence type="ECO:0000256" key="1">
    <source>
        <dbReference type="SAM" id="MobiDB-lite"/>
    </source>
</evidence>
<sequence>MTARERLTNGRATATTGGHRHTSGRCAVFGCAASSMPGLTRIAVVPHDVSLIDHVL</sequence>
<protein>
    <submittedName>
        <fullName evidence="2">Uncharacterized protein</fullName>
    </submittedName>
</protein>
<gene>
    <name evidence="2" type="ORF">BJY18_004390</name>
</gene>
<name>A0A840IZS1_9PSEU</name>
<evidence type="ECO:0000313" key="2">
    <source>
        <dbReference type="EMBL" id="MBB4686905.1"/>
    </source>
</evidence>